<evidence type="ECO:0000256" key="2">
    <source>
        <dbReference type="SAM" id="Phobius"/>
    </source>
</evidence>
<evidence type="ECO:0000259" key="3">
    <source>
        <dbReference type="PROSITE" id="PS50883"/>
    </source>
</evidence>
<dbReference type="InterPro" id="IPR000160">
    <property type="entry name" value="GGDEF_dom"/>
</dbReference>
<evidence type="ECO:0000313" key="5">
    <source>
        <dbReference type="EMBL" id="MBR8463513.1"/>
    </source>
</evidence>
<dbReference type="Pfam" id="PF00563">
    <property type="entry name" value="EAL"/>
    <property type="match status" value="1"/>
</dbReference>
<dbReference type="InterPro" id="IPR035919">
    <property type="entry name" value="EAL_sf"/>
</dbReference>
<dbReference type="CDD" id="cd01949">
    <property type="entry name" value="GGDEF"/>
    <property type="match status" value="1"/>
</dbReference>
<dbReference type="CDD" id="cd01948">
    <property type="entry name" value="EAL"/>
    <property type="match status" value="1"/>
</dbReference>
<proteinExistence type="predicted"/>
<keyword evidence="2" id="KW-0812">Transmembrane</keyword>
<dbReference type="RefSeq" id="WP_212141653.1">
    <property type="nucleotide sequence ID" value="NZ_JAGSSW010000002.1"/>
</dbReference>
<keyword evidence="2" id="KW-1133">Transmembrane helix</keyword>
<feature type="transmembrane region" description="Helical" evidence="2">
    <location>
        <begin position="64"/>
        <end position="85"/>
    </location>
</feature>
<reference evidence="5 6" key="1">
    <citation type="submission" date="2021-04" db="EMBL/GenBank/DDBJ databases">
        <title>Molecular and phenotypic characterization and identification of bacterial isolates recovered from the Anatolian ground squirrels (Spermophilus xanthoprymnus) and which have the potential to form a new species in the Campylobacter genus.</title>
        <authorList>
            <person name="Aydin F."/>
            <person name="Abay S."/>
            <person name="Kayman T."/>
            <person name="Karakaya E."/>
            <person name="Mustak H.K."/>
            <person name="Mustak I.B."/>
            <person name="Bilgin N."/>
            <person name="Duzler A."/>
            <person name="Sahin O."/>
            <person name="Guran O."/>
            <person name="Saticioglu I.B."/>
        </authorList>
    </citation>
    <scope>NUCLEOTIDE SEQUENCE [LARGE SCALE GENOMIC DNA]</scope>
    <source>
        <strain evidence="6">faydin-G24</strain>
    </source>
</reference>
<dbReference type="PROSITE" id="PS50883">
    <property type="entry name" value="EAL"/>
    <property type="match status" value="1"/>
</dbReference>
<evidence type="ECO:0000259" key="4">
    <source>
        <dbReference type="PROSITE" id="PS50887"/>
    </source>
</evidence>
<dbReference type="NCBIfam" id="TIGR00254">
    <property type="entry name" value="GGDEF"/>
    <property type="match status" value="1"/>
</dbReference>
<feature type="transmembrane region" description="Helical" evidence="2">
    <location>
        <begin position="15"/>
        <end position="36"/>
    </location>
</feature>
<feature type="transmembrane region" description="Helical" evidence="2">
    <location>
        <begin position="166"/>
        <end position="187"/>
    </location>
</feature>
<dbReference type="Gene3D" id="3.20.20.450">
    <property type="entry name" value="EAL domain"/>
    <property type="match status" value="1"/>
</dbReference>
<feature type="domain" description="GGDEF" evidence="4">
    <location>
        <begin position="376"/>
        <end position="512"/>
    </location>
</feature>
<gene>
    <name evidence="5" type="ORF">KDD93_02875</name>
</gene>
<dbReference type="InterPro" id="IPR043128">
    <property type="entry name" value="Rev_trsase/Diguanyl_cyclase"/>
</dbReference>
<name>A0ABS5HHA0_9BACT</name>
<dbReference type="InterPro" id="IPR050706">
    <property type="entry name" value="Cyclic-di-GMP_PDE-like"/>
</dbReference>
<feature type="transmembrane region" description="Helical" evidence="2">
    <location>
        <begin position="199"/>
        <end position="217"/>
    </location>
</feature>
<feature type="transmembrane region" description="Helical" evidence="2">
    <location>
        <begin position="133"/>
        <end position="160"/>
    </location>
</feature>
<protein>
    <submittedName>
        <fullName evidence="5">EAL domain-containing protein</fullName>
    </submittedName>
</protein>
<keyword evidence="1" id="KW-0175">Coiled coil</keyword>
<sequence length="781" mass="89777">MSATESLKAYQKRSVFIVLVIFVFAQIFSLIGYVYIQKLLTFIAYGFIIVNIYKHIVTPENYRVHWILLCLGVALWGACDLLWFLNTDLFIKDYDRYEFLLISYSVPMLCILFAMSIYFYIKFKDASEKSIILLDTFGVFLMIYTLFFNVIFNLNIALIFKSTYDFCIFCVIIINLILLFVVLSELFTSNFIYIRKSGFYMIVAVILFTMLNLYIYYNKFKMPLYQPNLLAPLYILPFCLLMIGSFYLQTNNSRVAQKDNNITMSSKWLPIIAIVPIFIESDFSPIQAVVLLCIIVINTLTSYYVKSSTISDKLLTQEKLMHNNLEKIIHEQTNELRLANLRLQDISERDYLTGVGNRLFLSDGLKNLYSSLKSDEELAVYYINIDKFKSINASYGHIVGDRILRATAKRLLSLCNQKDIISRMSAGEFVVVTKIGKDDKSGALNFGINIKKNLQENLQVDRFHFIMSCFVGISIVSYRQDIDIKTIVKNSNRAMYYAKENPSLNPTIYSSEIDDHIHTASRMEILLSKVNLSEEIKVYFQPIFNTKTLKIVSFEALLRWDSKELGFLEASQFMDVAKVNSDTLNGICSVAAIKTVQYVSSWQKDGINIPKISLNIIPAQIKKSIFIQNINDLLKLYGVSPKVFELELDESVWTYPPELLDKIFNDINSSNISVCIDDYGIGYTSFAYMKKYHIRCIKIARELIQDMLNTDIDTQIVASIINLANNTNLKVTAKGVQSKDELDKLIELGCKEAQGCYLKEPMCAEEFKEFLKQNSSNIEQI</sequence>
<organism evidence="5 6">
    <name type="scientific">Campylobacter anatolicus</name>
    <dbReference type="NCBI Taxonomy" id="2829105"/>
    <lineage>
        <taxon>Bacteria</taxon>
        <taxon>Pseudomonadati</taxon>
        <taxon>Campylobacterota</taxon>
        <taxon>Epsilonproteobacteria</taxon>
        <taxon>Campylobacterales</taxon>
        <taxon>Campylobacteraceae</taxon>
        <taxon>Campylobacter</taxon>
    </lineage>
</organism>
<keyword evidence="2" id="KW-0472">Membrane</keyword>
<dbReference type="PROSITE" id="PS50887">
    <property type="entry name" value="GGDEF"/>
    <property type="match status" value="1"/>
</dbReference>
<dbReference type="EMBL" id="JAGSSW010000002">
    <property type="protein sequence ID" value="MBR8463513.1"/>
    <property type="molecule type" value="Genomic_DNA"/>
</dbReference>
<dbReference type="SUPFAM" id="SSF55073">
    <property type="entry name" value="Nucleotide cyclase"/>
    <property type="match status" value="1"/>
</dbReference>
<dbReference type="Pfam" id="PF00990">
    <property type="entry name" value="GGDEF"/>
    <property type="match status" value="1"/>
</dbReference>
<feature type="coiled-coil region" evidence="1">
    <location>
        <begin position="322"/>
        <end position="349"/>
    </location>
</feature>
<dbReference type="SUPFAM" id="SSF141868">
    <property type="entry name" value="EAL domain-like"/>
    <property type="match status" value="1"/>
</dbReference>
<evidence type="ECO:0000256" key="1">
    <source>
        <dbReference type="SAM" id="Coils"/>
    </source>
</evidence>
<dbReference type="PANTHER" id="PTHR33121">
    <property type="entry name" value="CYCLIC DI-GMP PHOSPHODIESTERASE PDEF"/>
    <property type="match status" value="1"/>
</dbReference>
<keyword evidence="6" id="KW-1185">Reference proteome</keyword>
<dbReference type="SMART" id="SM00267">
    <property type="entry name" value="GGDEF"/>
    <property type="match status" value="1"/>
</dbReference>
<feature type="domain" description="EAL" evidence="3">
    <location>
        <begin position="520"/>
        <end position="775"/>
    </location>
</feature>
<dbReference type="InterPro" id="IPR029787">
    <property type="entry name" value="Nucleotide_cyclase"/>
</dbReference>
<feature type="transmembrane region" description="Helical" evidence="2">
    <location>
        <begin position="97"/>
        <end position="121"/>
    </location>
</feature>
<dbReference type="Gene3D" id="3.30.70.270">
    <property type="match status" value="1"/>
</dbReference>
<dbReference type="SMART" id="SM00052">
    <property type="entry name" value="EAL"/>
    <property type="match status" value="1"/>
</dbReference>
<dbReference type="PANTHER" id="PTHR33121:SF70">
    <property type="entry name" value="SIGNALING PROTEIN YKOW"/>
    <property type="match status" value="1"/>
</dbReference>
<accession>A0ABS5HHA0</accession>
<comment type="caution">
    <text evidence="5">The sequence shown here is derived from an EMBL/GenBank/DDBJ whole genome shotgun (WGS) entry which is preliminary data.</text>
</comment>
<evidence type="ECO:0000313" key="6">
    <source>
        <dbReference type="Proteomes" id="UP000682951"/>
    </source>
</evidence>
<feature type="transmembrane region" description="Helical" evidence="2">
    <location>
        <begin position="229"/>
        <end position="248"/>
    </location>
</feature>
<dbReference type="Proteomes" id="UP000682951">
    <property type="component" value="Unassembled WGS sequence"/>
</dbReference>
<dbReference type="InterPro" id="IPR001633">
    <property type="entry name" value="EAL_dom"/>
</dbReference>